<keyword evidence="6" id="KW-0460">Magnesium</keyword>
<dbReference type="InParanoid" id="W4JRZ2"/>
<dbReference type="Proteomes" id="UP000030671">
    <property type="component" value="Unassembled WGS sequence"/>
</dbReference>
<dbReference type="STRING" id="747525.W4JRZ2"/>
<dbReference type="PRINTS" id="PR00318">
    <property type="entry name" value="GPROTEINA"/>
</dbReference>
<feature type="compositionally biased region" description="Polar residues" evidence="7">
    <location>
        <begin position="124"/>
        <end position="133"/>
    </location>
</feature>
<dbReference type="GO" id="GO:0005834">
    <property type="term" value="C:heterotrimeric G-protein complex"/>
    <property type="evidence" value="ECO:0007669"/>
    <property type="project" value="TreeGrafter"/>
</dbReference>
<evidence type="ECO:0000313" key="9">
    <source>
        <dbReference type="Proteomes" id="UP000030671"/>
    </source>
</evidence>
<dbReference type="InterPro" id="IPR001019">
    <property type="entry name" value="Gprotein_alpha_su"/>
</dbReference>
<dbReference type="PANTHER" id="PTHR10218">
    <property type="entry name" value="GTP-BINDING PROTEIN ALPHA SUBUNIT"/>
    <property type="match status" value="1"/>
</dbReference>
<dbReference type="FunFam" id="3.40.50.300:FF:000692">
    <property type="entry name" value="Guanine nucleotide-binding protein subunit alpha"/>
    <property type="match status" value="1"/>
</dbReference>
<organism evidence="8 9">
    <name type="scientific">Heterobasidion irregulare (strain TC 32-1)</name>
    <dbReference type="NCBI Taxonomy" id="747525"/>
    <lineage>
        <taxon>Eukaryota</taxon>
        <taxon>Fungi</taxon>
        <taxon>Dikarya</taxon>
        <taxon>Basidiomycota</taxon>
        <taxon>Agaricomycotina</taxon>
        <taxon>Agaricomycetes</taxon>
        <taxon>Russulales</taxon>
        <taxon>Bondarzewiaceae</taxon>
        <taxon>Heterobasidion</taxon>
        <taxon>Heterobasidion annosum species complex</taxon>
    </lineage>
</organism>
<dbReference type="PROSITE" id="PS51882">
    <property type="entry name" value="G_ALPHA"/>
    <property type="match status" value="1"/>
</dbReference>
<dbReference type="GO" id="GO:0001664">
    <property type="term" value="F:G protein-coupled receptor binding"/>
    <property type="evidence" value="ECO:0007669"/>
    <property type="project" value="TreeGrafter"/>
</dbReference>
<dbReference type="GO" id="GO:0005525">
    <property type="term" value="F:GTP binding"/>
    <property type="evidence" value="ECO:0007669"/>
    <property type="project" value="UniProtKB-KW"/>
</dbReference>
<dbReference type="Pfam" id="PF00503">
    <property type="entry name" value="G-alpha"/>
    <property type="match status" value="1"/>
</dbReference>
<keyword evidence="9" id="KW-1185">Reference proteome</keyword>
<dbReference type="Gene3D" id="3.40.50.300">
    <property type="entry name" value="P-loop containing nucleotide triphosphate hydrolases"/>
    <property type="match status" value="2"/>
</dbReference>
<dbReference type="KEGG" id="hir:HETIRDRAFT_66331"/>
<keyword evidence="3 5" id="KW-0342">GTP-binding</keyword>
<dbReference type="OrthoDB" id="5817230at2759"/>
<dbReference type="GO" id="GO:0007188">
    <property type="term" value="P:adenylate cyclase-modulating G protein-coupled receptor signaling pathway"/>
    <property type="evidence" value="ECO:0007669"/>
    <property type="project" value="TreeGrafter"/>
</dbReference>
<dbReference type="GO" id="GO:0031683">
    <property type="term" value="F:G-protein beta/gamma-subunit complex binding"/>
    <property type="evidence" value="ECO:0007669"/>
    <property type="project" value="InterPro"/>
</dbReference>
<feature type="binding site" evidence="5">
    <location>
        <position position="466"/>
    </location>
    <ligand>
        <name>GTP</name>
        <dbReference type="ChEBI" id="CHEBI:37565"/>
    </ligand>
</feature>
<sequence>MDDWPPPVRETAAQRALRLDEEREAKRVNDEIDLALEAERLERQKRKVDVKILLLGQAESGKSTILRNFQLQFTPQAFRAEAAAWRAVIHLNLVRSVTFILNLLSDAPSSPTTRTRAYAPSRPSHATSLSHSTGHGHPDFPVEINAGDYAHAPAPLVHMTDELRRLCMRLSPLRTVEAGLAQFLSADSESHPRAEPAHRVTERAFEVSVCPGSKWKALFGPAPHPTALADTRTSQRAHPPHYEELEDARRVIEACREDMVALWQDETVQESLKNHSMALEFQSGFFLDEVDRIAVPGYEPSPSDILKARIQTMGVEEHILKMETVADNGQTWGIYDVGGSRGQRAAWIPYFDDLNLLLFLAPMSAFNQVLAEDHSVNRLWDSFYIWNTICSSRLLNNVTFVLLLNKLDLLDAKLKAGIQFRRFVTSYKDKPNETDSVVGYIKSKFSAIYKQHSPPGRLLRVHVTCATDSKATSIVLERSEHCFLLAPH</sequence>
<evidence type="ECO:0000256" key="3">
    <source>
        <dbReference type="ARBA" id="ARBA00023134"/>
    </source>
</evidence>
<keyword evidence="2 5" id="KW-0547">Nucleotide-binding</keyword>
<evidence type="ECO:0000256" key="4">
    <source>
        <dbReference type="ARBA" id="ARBA00023224"/>
    </source>
</evidence>
<dbReference type="Gene3D" id="1.10.400.10">
    <property type="entry name" value="GI Alpha 1, domain 2-like"/>
    <property type="match status" value="1"/>
</dbReference>
<dbReference type="SMART" id="SM00275">
    <property type="entry name" value="G_alpha"/>
    <property type="match status" value="1"/>
</dbReference>
<feature type="binding site" evidence="5">
    <location>
        <begin position="405"/>
        <end position="408"/>
    </location>
    <ligand>
        <name>GTP</name>
        <dbReference type="ChEBI" id="CHEBI:37565"/>
    </ligand>
</feature>
<dbReference type="eggNOG" id="KOG0082">
    <property type="taxonomic scope" value="Eukaryota"/>
</dbReference>
<feature type="binding site" evidence="5">
    <location>
        <begin position="306"/>
        <end position="312"/>
    </location>
    <ligand>
        <name>GTP</name>
        <dbReference type="ChEBI" id="CHEBI:37565"/>
    </ligand>
</feature>
<name>W4JRZ2_HETIT</name>
<evidence type="ECO:0000256" key="2">
    <source>
        <dbReference type="ARBA" id="ARBA00022741"/>
    </source>
</evidence>
<feature type="binding site" evidence="6">
    <location>
        <position position="312"/>
    </location>
    <ligand>
        <name>Mg(2+)</name>
        <dbReference type="ChEBI" id="CHEBI:18420"/>
    </ligand>
</feature>
<evidence type="ECO:0000256" key="7">
    <source>
        <dbReference type="SAM" id="MobiDB-lite"/>
    </source>
</evidence>
<dbReference type="GO" id="GO:0005737">
    <property type="term" value="C:cytoplasm"/>
    <property type="evidence" value="ECO:0007669"/>
    <property type="project" value="TreeGrafter"/>
</dbReference>
<keyword evidence="1 6" id="KW-0479">Metal-binding</keyword>
<evidence type="ECO:0000256" key="1">
    <source>
        <dbReference type="ARBA" id="ARBA00022723"/>
    </source>
</evidence>
<keyword evidence="4" id="KW-0807">Transducer</keyword>
<feature type="region of interest" description="Disordered" evidence="7">
    <location>
        <begin position="108"/>
        <end position="136"/>
    </location>
</feature>
<dbReference type="GO" id="GO:0003924">
    <property type="term" value="F:GTPase activity"/>
    <property type="evidence" value="ECO:0007669"/>
    <property type="project" value="InterPro"/>
</dbReference>
<dbReference type="InterPro" id="IPR011025">
    <property type="entry name" value="GproteinA_insert"/>
</dbReference>
<dbReference type="GO" id="GO:0046872">
    <property type="term" value="F:metal ion binding"/>
    <property type="evidence" value="ECO:0007669"/>
    <property type="project" value="UniProtKB-KW"/>
</dbReference>
<evidence type="ECO:0000256" key="6">
    <source>
        <dbReference type="PIRSR" id="PIRSR601019-2"/>
    </source>
</evidence>
<dbReference type="PANTHER" id="PTHR10218:SF360">
    <property type="entry name" value="GUANINE NUCLEOTIDE-BINDING PROTEIN SUBUNIT ALPHA HOMOLOG"/>
    <property type="match status" value="1"/>
</dbReference>
<dbReference type="AlphaFoldDB" id="W4JRZ2"/>
<accession>W4JRZ2</accession>
<evidence type="ECO:0000313" key="8">
    <source>
        <dbReference type="EMBL" id="ETW75865.1"/>
    </source>
</evidence>
<dbReference type="GeneID" id="20678774"/>
<reference evidence="8 9" key="1">
    <citation type="journal article" date="2012" name="New Phytol.">
        <title>Insight into trade-off between wood decay and parasitism from the genome of a fungal forest pathogen.</title>
        <authorList>
            <person name="Olson A."/>
            <person name="Aerts A."/>
            <person name="Asiegbu F."/>
            <person name="Belbahri L."/>
            <person name="Bouzid O."/>
            <person name="Broberg A."/>
            <person name="Canback B."/>
            <person name="Coutinho P.M."/>
            <person name="Cullen D."/>
            <person name="Dalman K."/>
            <person name="Deflorio G."/>
            <person name="van Diepen L.T."/>
            <person name="Dunand C."/>
            <person name="Duplessis S."/>
            <person name="Durling M."/>
            <person name="Gonthier P."/>
            <person name="Grimwood J."/>
            <person name="Fossdal C.G."/>
            <person name="Hansson D."/>
            <person name="Henrissat B."/>
            <person name="Hietala A."/>
            <person name="Himmelstrand K."/>
            <person name="Hoffmeister D."/>
            <person name="Hogberg N."/>
            <person name="James T.Y."/>
            <person name="Karlsson M."/>
            <person name="Kohler A."/>
            <person name="Kues U."/>
            <person name="Lee Y.H."/>
            <person name="Lin Y.C."/>
            <person name="Lind M."/>
            <person name="Lindquist E."/>
            <person name="Lombard V."/>
            <person name="Lucas S."/>
            <person name="Lunden K."/>
            <person name="Morin E."/>
            <person name="Murat C."/>
            <person name="Park J."/>
            <person name="Raffaello T."/>
            <person name="Rouze P."/>
            <person name="Salamov A."/>
            <person name="Schmutz J."/>
            <person name="Solheim H."/>
            <person name="Stahlberg J."/>
            <person name="Velez H."/>
            <person name="de Vries R.P."/>
            <person name="Wiebenga A."/>
            <person name="Woodward S."/>
            <person name="Yakovlev I."/>
            <person name="Garbelotto M."/>
            <person name="Martin F."/>
            <person name="Grigoriev I.V."/>
            <person name="Stenlid J."/>
        </authorList>
    </citation>
    <scope>NUCLEOTIDE SEQUENCE [LARGE SCALE GENOMIC DNA]</scope>
    <source>
        <strain evidence="8 9">TC 32-1</strain>
    </source>
</reference>
<evidence type="ECO:0000256" key="5">
    <source>
        <dbReference type="PIRSR" id="PIRSR601019-1"/>
    </source>
</evidence>
<protein>
    <recommendedName>
        <fullName evidence="10">G-protein alpha subunit</fullName>
    </recommendedName>
</protein>
<gene>
    <name evidence="8" type="ORF">HETIRDRAFT_66331</name>
</gene>
<proteinExistence type="predicted"/>
<evidence type="ECO:0008006" key="10">
    <source>
        <dbReference type="Google" id="ProtNLM"/>
    </source>
</evidence>
<dbReference type="SUPFAM" id="SSF52540">
    <property type="entry name" value="P-loop containing nucleoside triphosphate hydrolases"/>
    <property type="match status" value="1"/>
</dbReference>
<dbReference type="RefSeq" id="XP_009551887.1">
    <property type="nucleotide sequence ID" value="XM_009553592.1"/>
</dbReference>
<dbReference type="SUPFAM" id="SSF47895">
    <property type="entry name" value="Transducin (alpha subunit), insertion domain"/>
    <property type="match status" value="1"/>
</dbReference>
<dbReference type="HOGENOM" id="CLU_014184_1_1_1"/>
<dbReference type="InterPro" id="IPR027417">
    <property type="entry name" value="P-loop_NTPase"/>
</dbReference>
<dbReference type="EMBL" id="KI925465">
    <property type="protein sequence ID" value="ETW75865.1"/>
    <property type="molecule type" value="Genomic_DNA"/>
</dbReference>